<dbReference type="AlphaFoldDB" id="A0A942UN54"/>
<comment type="similarity">
    <text evidence="2">Belongs to the UPF0291 family.</text>
</comment>
<protein>
    <recommendedName>
        <fullName evidence="2">UPF0291 protein KHA91_03180</fullName>
    </recommendedName>
</protein>
<comment type="subcellular location">
    <subcellularLocation>
        <location evidence="2">Cytoplasm</location>
    </subcellularLocation>
</comment>
<dbReference type="EMBL" id="JAGYPN010000001">
    <property type="protein sequence ID" value="MBS4221763.1"/>
    <property type="molecule type" value="Genomic_DNA"/>
</dbReference>
<evidence type="ECO:0000313" key="3">
    <source>
        <dbReference type="EMBL" id="MBS4221763.1"/>
    </source>
</evidence>
<evidence type="ECO:0000256" key="2">
    <source>
        <dbReference type="HAMAP-Rule" id="MF_01103"/>
    </source>
</evidence>
<dbReference type="RefSeq" id="WP_213096762.1">
    <property type="nucleotide sequence ID" value="NZ_JAGYPN010000001.1"/>
</dbReference>
<sequence length="77" mass="8989">MLPKEKLARINELAKKAKELGLSQEEAKEQSSLRAEYLRTFRSSMKQTIENVRIYDSEGEEVTPDKVRKIQTNKKLH</sequence>
<dbReference type="HAMAP" id="MF_01103">
    <property type="entry name" value="UPF0291"/>
    <property type="match status" value="1"/>
</dbReference>
<accession>A0A942UN54</accession>
<reference evidence="3 4" key="1">
    <citation type="submission" date="2021-05" db="EMBL/GenBank/DDBJ databases">
        <title>Novel Bacillus species.</title>
        <authorList>
            <person name="Liu G."/>
        </authorList>
    </citation>
    <scope>NUCLEOTIDE SEQUENCE [LARGE SCALE GENOMIC DNA]</scope>
    <source>
        <strain evidence="3 4">FJAT-49682</strain>
    </source>
</reference>
<name>A0A942UN54_9BACI</name>
<organism evidence="3 4">
    <name type="scientific">Lederbergia citrea</name>
    <dbReference type="NCBI Taxonomy" id="2833581"/>
    <lineage>
        <taxon>Bacteria</taxon>
        <taxon>Bacillati</taxon>
        <taxon>Bacillota</taxon>
        <taxon>Bacilli</taxon>
        <taxon>Bacillales</taxon>
        <taxon>Bacillaceae</taxon>
        <taxon>Lederbergia</taxon>
    </lineage>
</organism>
<proteinExistence type="inferred from homology"/>
<dbReference type="GO" id="GO:0005737">
    <property type="term" value="C:cytoplasm"/>
    <property type="evidence" value="ECO:0007669"/>
    <property type="project" value="UniProtKB-SubCell"/>
</dbReference>
<dbReference type="InterPro" id="IPR009242">
    <property type="entry name" value="DUF896"/>
</dbReference>
<gene>
    <name evidence="3" type="ORF">KHA91_03180</name>
</gene>
<dbReference type="Pfam" id="PF05979">
    <property type="entry name" value="DUF896"/>
    <property type="match status" value="1"/>
</dbReference>
<comment type="caution">
    <text evidence="3">The sequence shown here is derived from an EMBL/GenBank/DDBJ whole genome shotgun (WGS) entry which is preliminary data.</text>
</comment>
<dbReference type="PANTHER" id="PTHR37300">
    <property type="entry name" value="UPF0291 PROTEIN CBO2609/CLC_2481"/>
    <property type="match status" value="1"/>
</dbReference>
<dbReference type="SUPFAM" id="SSF158221">
    <property type="entry name" value="YnzC-like"/>
    <property type="match status" value="1"/>
</dbReference>
<keyword evidence="1 2" id="KW-0963">Cytoplasm</keyword>
<dbReference type="PANTHER" id="PTHR37300:SF1">
    <property type="entry name" value="UPF0291 PROTEIN YNZC"/>
    <property type="match status" value="1"/>
</dbReference>
<keyword evidence="4" id="KW-1185">Reference proteome</keyword>
<dbReference type="Proteomes" id="UP000676456">
    <property type="component" value="Unassembled WGS sequence"/>
</dbReference>
<dbReference type="Gene3D" id="1.10.287.540">
    <property type="entry name" value="Helix hairpin bin"/>
    <property type="match status" value="1"/>
</dbReference>
<evidence type="ECO:0000256" key="1">
    <source>
        <dbReference type="ARBA" id="ARBA00022490"/>
    </source>
</evidence>
<evidence type="ECO:0000313" key="4">
    <source>
        <dbReference type="Proteomes" id="UP000676456"/>
    </source>
</evidence>